<dbReference type="SUPFAM" id="SSF51126">
    <property type="entry name" value="Pectin lyase-like"/>
    <property type="match status" value="1"/>
</dbReference>
<name>A0ABS5XWT1_9MICO</name>
<evidence type="ECO:0000259" key="1">
    <source>
        <dbReference type="Pfam" id="PF05048"/>
    </source>
</evidence>
<proteinExistence type="predicted"/>
<dbReference type="CDD" id="cd21111">
    <property type="entry name" value="IFTase"/>
    <property type="match status" value="1"/>
</dbReference>
<protein>
    <submittedName>
        <fullName evidence="2">Right-handed parallel beta-helix repeat-containing protein</fullName>
    </submittedName>
</protein>
<feature type="domain" description="Periplasmic copper-binding protein NosD beta helix" evidence="1">
    <location>
        <begin position="156"/>
        <end position="285"/>
    </location>
</feature>
<dbReference type="Pfam" id="PF05048">
    <property type="entry name" value="NosD"/>
    <property type="match status" value="1"/>
</dbReference>
<evidence type="ECO:0000313" key="3">
    <source>
        <dbReference type="Proteomes" id="UP000740605"/>
    </source>
</evidence>
<organism evidence="2 3">
    <name type="scientific">Microbacterium flavum</name>
    <dbReference type="NCBI Taxonomy" id="415216"/>
    <lineage>
        <taxon>Bacteria</taxon>
        <taxon>Bacillati</taxon>
        <taxon>Actinomycetota</taxon>
        <taxon>Actinomycetes</taxon>
        <taxon>Micrococcales</taxon>
        <taxon>Microbacteriaceae</taxon>
        <taxon>Microbacterium</taxon>
    </lineage>
</organism>
<accession>A0ABS5XWT1</accession>
<dbReference type="InterPro" id="IPR007742">
    <property type="entry name" value="NosD_dom"/>
</dbReference>
<reference evidence="2 3" key="1">
    <citation type="submission" date="2021-03" db="EMBL/GenBank/DDBJ databases">
        <title>Microbacterium pauli sp. nov., isolated from microfiltered milk.</title>
        <authorList>
            <person name="Bellassi P."/>
            <person name="Fontana A."/>
            <person name="Callegari M.L."/>
            <person name="Lorenzo M."/>
            <person name="Cappa F."/>
        </authorList>
    </citation>
    <scope>NUCLEOTIDE SEQUENCE [LARGE SCALE GENOMIC DNA]</scope>
    <source>
        <strain evidence="2 3">DSM 18909</strain>
    </source>
</reference>
<dbReference type="InterPro" id="IPR012334">
    <property type="entry name" value="Pectin_lyas_fold"/>
</dbReference>
<evidence type="ECO:0000313" key="2">
    <source>
        <dbReference type="EMBL" id="MBT8798985.1"/>
    </source>
</evidence>
<dbReference type="InterPro" id="IPR040526">
    <property type="entry name" value="Beta_helix_2"/>
</dbReference>
<dbReference type="InterPro" id="IPR011050">
    <property type="entry name" value="Pectin_lyase_fold/virulence"/>
</dbReference>
<dbReference type="Pfam" id="PF18835">
    <property type="entry name" value="Beta_helix_2"/>
    <property type="match status" value="1"/>
</dbReference>
<dbReference type="EMBL" id="JAFLHG010000012">
    <property type="protein sequence ID" value="MBT8798985.1"/>
    <property type="molecule type" value="Genomic_DNA"/>
</dbReference>
<sequence length="392" mass="41369">MTTVYDVTTFSASVSPYTDIGTVINEIIADIKAQQTSQTTRPGAVIYIPPGHYDLRTRVVIDISYLQIKGSGHGFQSLAIRDESPTGGWADTLPGGSHIQMKNTDGTTTAFLVQRSGSPAIVGRINSVEFRDFVIDGVSASKPYLPGSGKVGISIQSDNDSIRIEGMGFVYLSTAMSVRGADAAWVTGNFVAECGTCLELTGASQVVRVSNNFLISAWAGASVFAENAEGLLVQGNTLVWHGSIRLVNSQRCAITGNKFVSSWAGMVILESGSGENLVAANQFTRVDTESSNDNGRDDLFGMIQISGSNNSVLSNHMSYNVAGPLRRPSGATPTLILVKSGDRNVINGNTLVANVAASVVLDASTTNTKVIYTTTAAQLQAFTASFAHVPMP</sequence>
<gene>
    <name evidence="2" type="ORF">J0P97_13025</name>
</gene>
<dbReference type="Proteomes" id="UP000740605">
    <property type="component" value="Unassembled WGS sequence"/>
</dbReference>
<dbReference type="Gene3D" id="2.160.20.10">
    <property type="entry name" value="Single-stranded right-handed beta-helix, Pectin lyase-like"/>
    <property type="match status" value="1"/>
</dbReference>
<keyword evidence="3" id="KW-1185">Reference proteome</keyword>
<comment type="caution">
    <text evidence="2">The sequence shown here is derived from an EMBL/GenBank/DDBJ whole genome shotgun (WGS) entry which is preliminary data.</text>
</comment>